<dbReference type="Proteomes" id="UP000031258">
    <property type="component" value="Unassembled WGS sequence"/>
</dbReference>
<dbReference type="GO" id="GO:0005576">
    <property type="term" value="C:extracellular region"/>
    <property type="evidence" value="ECO:0007669"/>
    <property type="project" value="UniProtKB-SubCell"/>
</dbReference>
<feature type="coiled-coil region" evidence="5">
    <location>
        <begin position="559"/>
        <end position="611"/>
    </location>
</feature>
<comment type="function">
    <text evidence="5">Required for morphogenesis and for the elongation of the flagellar filament by facilitating polymerization of the flagellin monomers at the tip of growing filament. Forms a capping structure, which prevents flagellin subunits (transported through the central channel of the flagellum) from leaking out without polymerization at the distal end.</text>
</comment>
<sequence>MLVFQALKNREKMGSMLSLGNFDTIAGKKVLTGGSLGLDVKSIIEGTVFPKKLEIEKIEDSLSITNKKSLVFKELSTYVKNLETSASLLKNAAGNKDDIFSKRNVAATMGNGVGADNYISISVKNGAPIENFSIEVQKTAKAKIQQSWAFSSKTDGVTNDPTTPSSGEFNAGIFQINGIDITLDEGDSLSTIQDKINAKSSTTNVSAKILQPDVGQYRLILESNLTGVENAYTLNDPSNVLNNVFTQDPTNNPSLDVQAAQDAVMVYNGSITVTRPSNKITDFIDNITFTLSEETKAGDIINVSVSPDTKSVHDSITQFVENYNVLTMFIQQQDFIAAQKPDKDETNDEKTTRLANLKKDSLVKTIKSNVKNILTQALEGLPDYNTLASIGITFVKKENVVVQENNYTGVLVTDDNKLNSALSDNMEDVKKLFGLNFTSDSANLSIGAKRGTNINVSSLKFDIDVNRAAPEDRVRVTYTSPTDSSPVTINASLTLKNPDDVTQGYNIQGIAGTILENFDFSYTGNGVETINSSITQGFGDKISNYISELNKEEAFTKAQKTLTDSVEKYKKEIEKKNEAMDKEREFLLNKYGKLEALFRELNSTLEFLEAQQQYSTK</sequence>
<reference evidence="8 9" key="1">
    <citation type="submission" date="2014-11" db="EMBL/GenBank/DDBJ databases">
        <title>A Rickettsiales Symbiont of Amoebae With Ancient Features.</title>
        <authorList>
            <person name="Schulz F."/>
            <person name="Martijn J."/>
            <person name="Wascher F."/>
            <person name="Kostanjsek R."/>
            <person name="Ettema T.J."/>
            <person name="Horn M."/>
        </authorList>
    </citation>
    <scope>NUCLEOTIDE SEQUENCE [LARGE SCALE GENOMIC DNA]</scope>
    <source>
        <strain evidence="8 9">UWC36</strain>
    </source>
</reference>
<dbReference type="InterPro" id="IPR010810">
    <property type="entry name" value="Flagellin_hook_IN_motif"/>
</dbReference>
<evidence type="ECO:0000256" key="4">
    <source>
        <dbReference type="ARBA" id="ARBA00023143"/>
    </source>
</evidence>
<dbReference type="GO" id="GO:0007155">
    <property type="term" value="P:cell adhesion"/>
    <property type="evidence" value="ECO:0007669"/>
    <property type="project" value="InterPro"/>
</dbReference>
<evidence type="ECO:0000259" key="6">
    <source>
        <dbReference type="Pfam" id="PF02465"/>
    </source>
</evidence>
<dbReference type="GO" id="GO:0009421">
    <property type="term" value="C:bacterial-type flagellum filament cap"/>
    <property type="evidence" value="ECO:0007669"/>
    <property type="project" value="InterPro"/>
</dbReference>
<dbReference type="InterPro" id="IPR040026">
    <property type="entry name" value="FliD"/>
</dbReference>
<keyword evidence="3 5" id="KW-0175">Coiled coil</keyword>
<name>A0A0C1QJV1_9RICK</name>
<evidence type="ECO:0000256" key="3">
    <source>
        <dbReference type="ARBA" id="ARBA00023054"/>
    </source>
</evidence>
<keyword evidence="9" id="KW-1185">Reference proteome</keyword>
<comment type="caution">
    <text evidence="8">The sequence shown here is derived from an EMBL/GenBank/DDBJ whole genome shotgun (WGS) entry which is preliminary data.</text>
</comment>
<keyword evidence="5" id="KW-0964">Secreted</keyword>
<dbReference type="PANTHER" id="PTHR30288">
    <property type="entry name" value="FLAGELLAR CAP/ASSEMBLY PROTEIN FLID"/>
    <property type="match status" value="1"/>
</dbReference>
<dbReference type="PANTHER" id="PTHR30288:SF0">
    <property type="entry name" value="FLAGELLAR HOOK-ASSOCIATED PROTEIN 2"/>
    <property type="match status" value="1"/>
</dbReference>
<comment type="subunit">
    <text evidence="2 5">Homopentamer.</text>
</comment>
<evidence type="ECO:0000259" key="7">
    <source>
        <dbReference type="Pfam" id="PF07195"/>
    </source>
</evidence>
<comment type="similarity">
    <text evidence="1 5">Belongs to the FliD family.</text>
</comment>
<comment type="subcellular location">
    <subcellularLocation>
        <location evidence="5">Secreted</location>
    </subcellularLocation>
    <subcellularLocation>
        <location evidence="5">Bacterial flagellum</location>
    </subcellularLocation>
</comment>
<dbReference type="Pfam" id="PF07195">
    <property type="entry name" value="FliD_C"/>
    <property type="match status" value="1"/>
</dbReference>
<evidence type="ECO:0000313" key="8">
    <source>
        <dbReference type="EMBL" id="KIE04428.1"/>
    </source>
</evidence>
<gene>
    <name evidence="8" type="ORF">NF27_HS00150</name>
</gene>
<evidence type="ECO:0000256" key="5">
    <source>
        <dbReference type="RuleBase" id="RU362066"/>
    </source>
</evidence>
<feature type="domain" description="Flagellar hook-associated protein 2 N-terminal" evidence="6">
    <location>
        <begin position="37"/>
        <end position="142"/>
    </location>
</feature>
<dbReference type="EMBL" id="JSWE01000186">
    <property type="protein sequence ID" value="KIE04428.1"/>
    <property type="molecule type" value="Genomic_DNA"/>
</dbReference>
<accession>A0A0C1QJV1</accession>
<dbReference type="Pfam" id="PF07196">
    <property type="entry name" value="Flagellin_IN"/>
    <property type="match status" value="1"/>
</dbReference>
<evidence type="ECO:0000256" key="2">
    <source>
        <dbReference type="ARBA" id="ARBA00011255"/>
    </source>
</evidence>
<dbReference type="InterPro" id="IPR010809">
    <property type="entry name" value="FliD_C"/>
</dbReference>
<evidence type="ECO:0000313" key="9">
    <source>
        <dbReference type="Proteomes" id="UP000031258"/>
    </source>
</evidence>
<keyword evidence="4 5" id="KW-0975">Bacterial flagellum</keyword>
<dbReference type="STRING" id="86105.NF27_HS00150"/>
<dbReference type="Gene3D" id="3.30.70.2120">
    <property type="match status" value="1"/>
</dbReference>
<dbReference type="GO" id="GO:0071973">
    <property type="term" value="P:bacterial-type flagellum-dependent cell motility"/>
    <property type="evidence" value="ECO:0007669"/>
    <property type="project" value="TreeGrafter"/>
</dbReference>
<dbReference type="AlphaFoldDB" id="A0A0C1QJV1"/>
<feature type="domain" description="Flagellar hook-associated protein 2 C-terminal" evidence="7">
    <location>
        <begin position="260"/>
        <end position="603"/>
    </location>
</feature>
<dbReference type="Pfam" id="PF02465">
    <property type="entry name" value="FliD_N"/>
    <property type="match status" value="1"/>
</dbReference>
<protein>
    <recommendedName>
        <fullName evidence="5">Flagellar hook-associated protein 2</fullName>
        <shortName evidence="5">HAP2</shortName>
    </recommendedName>
    <alternativeName>
        <fullName evidence="5">Flagellar cap protein</fullName>
    </alternativeName>
</protein>
<organism evidence="8 9">
    <name type="scientific">Candidatus Jidaibacter acanthamoebae</name>
    <dbReference type="NCBI Taxonomy" id="86105"/>
    <lineage>
        <taxon>Bacteria</taxon>
        <taxon>Pseudomonadati</taxon>
        <taxon>Pseudomonadota</taxon>
        <taxon>Alphaproteobacteria</taxon>
        <taxon>Rickettsiales</taxon>
        <taxon>Candidatus Midichloriaceae</taxon>
        <taxon>Candidatus Jidaibacter</taxon>
    </lineage>
</organism>
<dbReference type="GO" id="GO:0009424">
    <property type="term" value="C:bacterial-type flagellum hook"/>
    <property type="evidence" value="ECO:0007669"/>
    <property type="project" value="UniProtKB-UniRule"/>
</dbReference>
<dbReference type="InterPro" id="IPR003481">
    <property type="entry name" value="FliD_N"/>
</dbReference>
<evidence type="ECO:0000256" key="1">
    <source>
        <dbReference type="ARBA" id="ARBA00009764"/>
    </source>
</evidence>
<proteinExistence type="inferred from homology"/>